<evidence type="ECO:0000256" key="7">
    <source>
        <dbReference type="ARBA" id="ARBA00023054"/>
    </source>
</evidence>
<feature type="domain" description="Helicase ATP-binding" evidence="10">
    <location>
        <begin position="258"/>
        <end position="429"/>
    </location>
</feature>
<evidence type="ECO:0000256" key="5">
    <source>
        <dbReference type="ARBA" id="ARBA00022806"/>
    </source>
</evidence>
<reference evidence="12 13" key="1">
    <citation type="submission" date="2019-10" db="EMBL/GenBank/DDBJ databases">
        <authorList>
            <person name="Palmer J.M."/>
        </authorList>
    </citation>
    <scope>NUCLEOTIDE SEQUENCE [LARGE SCALE GENOMIC DNA]</scope>
    <source>
        <strain evidence="12 13">TWF506</strain>
    </source>
</reference>
<dbReference type="GO" id="GO:0004386">
    <property type="term" value="F:helicase activity"/>
    <property type="evidence" value="ECO:0007669"/>
    <property type="project" value="UniProtKB-KW"/>
</dbReference>
<dbReference type="EMBL" id="JAVHJM010000006">
    <property type="protein sequence ID" value="KAK6512824.1"/>
    <property type="molecule type" value="Genomic_DNA"/>
</dbReference>
<feature type="region of interest" description="Disordered" evidence="9">
    <location>
        <begin position="1"/>
        <end position="89"/>
    </location>
</feature>
<keyword evidence="7" id="KW-0175">Coiled coil</keyword>
<feature type="compositionally biased region" description="Basic and acidic residues" evidence="9">
    <location>
        <begin position="118"/>
        <end position="131"/>
    </location>
</feature>
<feature type="compositionally biased region" description="Basic and acidic residues" evidence="9">
    <location>
        <begin position="65"/>
        <end position="80"/>
    </location>
</feature>
<organism evidence="12 13">
    <name type="scientific">Arthrobotrys conoides</name>
    <dbReference type="NCBI Taxonomy" id="74498"/>
    <lineage>
        <taxon>Eukaryota</taxon>
        <taxon>Fungi</taxon>
        <taxon>Dikarya</taxon>
        <taxon>Ascomycota</taxon>
        <taxon>Pezizomycotina</taxon>
        <taxon>Orbiliomycetes</taxon>
        <taxon>Orbiliales</taxon>
        <taxon>Orbiliaceae</taxon>
        <taxon>Arthrobotrys</taxon>
    </lineage>
</organism>
<dbReference type="InterPro" id="IPR038718">
    <property type="entry name" value="SNF2-like_sf"/>
</dbReference>
<dbReference type="Gene3D" id="3.40.50.300">
    <property type="entry name" value="P-loop containing nucleotide triphosphate hydrolases"/>
    <property type="match status" value="1"/>
</dbReference>
<dbReference type="GO" id="GO:0031508">
    <property type="term" value="P:pericentric heterochromatin formation"/>
    <property type="evidence" value="ECO:0007669"/>
    <property type="project" value="TreeGrafter"/>
</dbReference>
<feature type="domain" description="Helicase C-terminal" evidence="11">
    <location>
        <begin position="667"/>
        <end position="833"/>
    </location>
</feature>
<dbReference type="InterPro" id="IPR014001">
    <property type="entry name" value="Helicase_ATP-bd"/>
</dbReference>
<dbReference type="InterPro" id="IPR027417">
    <property type="entry name" value="P-loop_NTPase"/>
</dbReference>
<evidence type="ECO:0000313" key="12">
    <source>
        <dbReference type="EMBL" id="KAK6512824.1"/>
    </source>
</evidence>
<keyword evidence="6" id="KW-0067">ATP-binding</keyword>
<dbReference type="GO" id="GO:0006346">
    <property type="term" value="P:DNA methylation-dependent constitutive heterochromatin formation"/>
    <property type="evidence" value="ECO:0007669"/>
    <property type="project" value="TreeGrafter"/>
</dbReference>
<dbReference type="CDD" id="cd18793">
    <property type="entry name" value="SF2_C_SNF"/>
    <property type="match status" value="1"/>
</dbReference>
<evidence type="ECO:0000256" key="9">
    <source>
        <dbReference type="SAM" id="MobiDB-lite"/>
    </source>
</evidence>
<evidence type="ECO:0000256" key="2">
    <source>
        <dbReference type="ARBA" id="ARBA00007025"/>
    </source>
</evidence>
<dbReference type="InterPro" id="IPR000330">
    <property type="entry name" value="SNF2_N"/>
</dbReference>
<evidence type="ECO:0000256" key="8">
    <source>
        <dbReference type="ARBA" id="ARBA00023242"/>
    </source>
</evidence>
<dbReference type="AlphaFoldDB" id="A0AAN8NK60"/>
<dbReference type="GO" id="GO:0016787">
    <property type="term" value="F:hydrolase activity"/>
    <property type="evidence" value="ECO:0007669"/>
    <property type="project" value="UniProtKB-KW"/>
</dbReference>
<dbReference type="GO" id="GO:0003682">
    <property type="term" value="F:chromatin binding"/>
    <property type="evidence" value="ECO:0007669"/>
    <property type="project" value="TreeGrafter"/>
</dbReference>
<evidence type="ECO:0000313" key="13">
    <source>
        <dbReference type="Proteomes" id="UP001307849"/>
    </source>
</evidence>
<dbReference type="Proteomes" id="UP001307849">
    <property type="component" value="Unassembled WGS sequence"/>
</dbReference>
<keyword evidence="4" id="KW-0378">Hydrolase</keyword>
<feature type="compositionally biased region" description="Low complexity" evidence="9">
    <location>
        <begin position="1"/>
        <end position="16"/>
    </location>
</feature>
<evidence type="ECO:0000259" key="11">
    <source>
        <dbReference type="PROSITE" id="PS51194"/>
    </source>
</evidence>
<dbReference type="InterPro" id="IPR049730">
    <property type="entry name" value="SNF2/RAD54-like_C"/>
</dbReference>
<evidence type="ECO:0000256" key="4">
    <source>
        <dbReference type="ARBA" id="ARBA00022801"/>
    </source>
</evidence>
<dbReference type="GO" id="GO:0005634">
    <property type="term" value="C:nucleus"/>
    <property type="evidence" value="ECO:0007669"/>
    <property type="project" value="UniProtKB-SubCell"/>
</dbReference>
<feature type="compositionally biased region" description="Polar residues" evidence="9">
    <location>
        <begin position="24"/>
        <end position="34"/>
    </location>
</feature>
<sequence>MPTPTSRTTSTSASPRAQKDKDVSTSPIQATSPATPAEDYTSFQDVGETEDTNIEIENDIVTSTMKEEEAKYEEESKRLQEEEDEQLSKQLQKDGFDMKGLEFLLKKSTIYSTILTSRLEESRKAKAERATKVASKPIEQKKPAEEETGKENKRATRSGATEKTAEPDEVKPVAKKGRGRKAAAPAPVKKQNSILTFFSKEKPGVTAAVKDALGAAVEEDKTEAFGATATEQLHTRQPKLVTGCVMKEYQLEGLEWMASLFENGLNGILADEMGLGKTLQTISLFAFLREMHVYGPFLVAAPLSTLANWVDEFAKFTPDIPVVLYHGNPQQREDLRNTKLRTKNHRNVGPDFPIVCTSYEIIMNDRKYLAGYDWKYIVVDEGHRLKNFNCRLVKELEKYPSANRLLLTGTPLQNNLVELWSLLHFLLPQVFNDVESFQSWFDFSDLQQEGKSSEEIKKSMAANLVSSLHQILKPFLLRRMKTDVELSLPKKREYVLYAPLSQTQKELYRRILDKDTEEFLIGKLLEASGAKAVPKATPKKGKKGTETPKRKRGDMEEEEQGNLTVPSKVLKNSRSNKKLRVDYKEKSDRQYFKELEATPIQSKETTPDLSAEQVAYHAAVKEIKAKKMQNPVMQLRLACNSPHLFYWPWGDKDPDETIVTESGKMLLLDRLVPELFNRGHKVLIFSQFKVQLDIIQEWATTLRGWNCCRIDGSVKQEDRRDLIKSFNSDSDYKLFLLSTRAGGLGINLTSADTVILYDSDWNPQQDLQAQDRAHRIGQTRPVIVYRLATAATVEQTLLEKADAKRRLEKLVIQKGKFKSMTATSTKTQEQEFADLKKILMSDDFEKFDVAKEGDEILSDEDLEVLLDRSDEAYEKAAKGETKASGVFKAVEMKKVSEQDILAQM</sequence>
<dbReference type="GO" id="GO:0044027">
    <property type="term" value="P:negative regulation of gene expression via chromosomal CpG island methylation"/>
    <property type="evidence" value="ECO:0007669"/>
    <property type="project" value="TreeGrafter"/>
</dbReference>
<evidence type="ECO:0000256" key="6">
    <source>
        <dbReference type="ARBA" id="ARBA00022840"/>
    </source>
</evidence>
<name>A0AAN8NK60_9PEZI</name>
<keyword evidence="8" id="KW-0539">Nucleus</keyword>
<dbReference type="SMART" id="SM00490">
    <property type="entry name" value="HELICc"/>
    <property type="match status" value="1"/>
</dbReference>
<feature type="region of interest" description="Disordered" evidence="9">
    <location>
        <begin position="118"/>
        <end position="187"/>
    </location>
</feature>
<dbReference type="InterPro" id="IPR001650">
    <property type="entry name" value="Helicase_C-like"/>
</dbReference>
<dbReference type="PANTHER" id="PTHR47161:SF1">
    <property type="entry name" value="LYMPHOID-SPECIFIC HELICASE"/>
    <property type="match status" value="1"/>
</dbReference>
<dbReference type="SUPFAM" id="SSF52540">
    <property type="entry name" value="P-loop containing nucleoside triphosphate hydrolases"/>
    <property type="match status" value="2"/>
</dbReference>
<dbReference type="Gene3D" id="3.40.50.10810">
    <property type="entry name" value="Tandem AAA-ATPase domain"/>
    <property type="match status" value="1"/>
</dbReference>
<feature type="region of interest" description="Disordered" evidence="9">
    <location>
        <begin position="531"/>
        <end position="571"/>
    </location>
</feature>
<evidence type="ECO:0000259" key="10">
    <source>
        <dbReference type="PROSITE" id="PS51192"/>
    </source>
</evidence>
<keyword evidence="3" id="KW-0547">Nucleotide-binding</keyword>
<accession>A0AAN8NK60</accession>
<comment type="subcellular location">
    <subcellularLocation>
        <location evidence="1">Nucleus</location>
    </subcellularLocation>
</comment>
<dbReference type="CDD" id="cd18009">
    <property type="entry name" value="DEXHc_HELLS_SMARCA6"/>
    <property type="match status" value="1"/>
</dbReference>
<proteinExistence type="inferred from homology"/>
<evidence type="ECO:0000256" key="1">
    <source>
        <dbReference type="ARBA" id="ARBA00004123"/>
    </source>
</evidence>
<dbReference type="PROSITE" id="PS51192">
    <property type="entry name" value="HELICASE_ATP_BIND_1"/>
    <property type="match status" value="1"/>
</dbReference>
<dbReference type="GO" id="GO:0005524">
    <property type="term" value="F:ATP binding"/>
    <property type="evidence" value="ECO:0007669"/>
    <property type="project" value="UniProtKB-KW"/>
</dbReference>
<comment type="caution">
    <text evidence="12">The sequence shown here is derived from an EMBL/GenBank/DDBJ whole genome shotgun (WGS) entry which is preliminary data.</text>
</comment>
<dbReference type="FunFam" id="3.40.50.10810:FF:000015">
    <property type="entry name" value="lymphoid-specific helicase isoform X1"/>
    <property type="match status" value="1"/>
</dbReference>
<dbReference type="Pfam" id="PF00271">
    <property type="entry name" value="Helicase_C"/>
    <property type="match status" value="1"/>
</dbReference>
<feature type="compositionally biased region" description="Basic and acidic residues" evidence="9">
    <location>
        <begin position="163"/>
        <end position="172"/>
    </location>
</feature>
<protein>
    <submittedName>
        <fullName evidence="12">Uncharacterized protein</fullName>
    </submittedName>
</protein>
<dbReference type="PANTHER" id="PTHR47161">
    <property type="entry name" value="LYMPHOID-SPECIFIC HELICASE"/>
    <property type="match status" value="1"/>
</dbReference>
<dbReference type="FunFam" id="3.40.50.300:FF:001315">
    <property type="entry name" value="SNF2 family helicase/ATPase PasG"/>
    <property type="match status" value="1"/>
</dbReference>
<evidence type="ECO:0000256" key="3">
    <source>
        <dbReference type="ARBA" id="ARBA00022741"/>
    </source>
</evidence>
<dbReference type="Pfam" id="PF00176">
    <property type="entry name" value="SNF2-rel_dom"/>
    <property type="match status" value="1"/>
</dbReference>
<feature type="compositionally biased region" description="Polar residues" evidence="9">
    <location>
        <begin position="561"/>
        <end position="571"/>
    </location>
</feature>
<dbReference type="PROSITE" id="PS51194">
    <property type="entry name" value="HELICASE_CTER"/>
    <property type="match status" value="1"/>
</dbReference>
<comment type="similarity">
    <text evidence="2">Belongs to the SNF2/RAD54 helicase family.</text>
</comment>
<dbReference type="InterPro" id="IPR044753">
    <property type="entry name" value="HELLS_N"/>
</dbReference>
<keyword evidence="5" id="KW-0347">Helicase</keyword>
<feature type="compositionally biased region" description="Acidic residues" evidence="9">
    <location>
        <begin position="47"/>
        <end position="58"/>
    </location>
</feature>
<dbReference type="SMART" id="SM00487">
    <property type="entry name" value="DEXDc"/>
    <property type="match status" value="1"/>
</dbReference>
<feature type="compositionally biased region" description="Basic and acidic residues" evidence="9">
    <location>
        <begin position="138"/>
        <end position="154"/>
    </location>
</feature>
<dbReference type="GO" id="GO:0005721">
    <property type="term" value="C:pericentric heterochromatin"/>
    <property type="evidence" value="ECO:0007669"/>
    <property type="project" value="TreeGrafter"/>
</dbReference>
<keyword evidence="13" id="KW-1185">Reference proteome</keyword>
<gene>
    <name evidence="12" type="ORF">TWF506_008990</name>
</gene>